<dbReference type="RefSeq" id="WP_259963551.1">
    <property type="nucleotide sequence ID" value="NZ_CP081051.1"/>
</dbReference>
<accession>A0ABY5WF18</accession>
<sequence>MPTAEQLAKEGQLQIWPTRLALGAEVTRIIYIGPNAGEWIHANLKALKADGYFEGVEQPREQLADVFRRVMTGEKINDFRPKTLWEHPEWIHELRTADLRIFGWFWRKNHFIVGEVGTKSDLAAGKVSYSGYLESCRAFRKTLDLEEPKFIEGDIDDIL</sequence>
<organism evidence="1 2">
    <name type="scientific">Leisingera aquaemixtae</name>
    <dbReference type="NCBI Taxonomy" id="1396826"/>
    <lineage>
        <taxon>Bacteria</taxon>
        <taxon>Pseudomonadati</taxon>
        <taxon>Pseudomonadota</taxon>
        <taxon>Alphaproteobacteria</taxon>
        <taxon>Rhodobacterales</taxon>
        <taxon>Roseobacteraceae</taxon>
        <taxon>Leisingera</taxon>
    </lineage>
</organism>
<gene>
    <name evidence="1" type="ORF">K3718_10815</name>
</gene>
<proteinExistence type="predicted"/>
<name>A0ABY5WF18_9RHOB</name>
<protein>
    <submittedName>
        <fullName evidence="1">Uncharacterized protein</fullName>
    </submittedName>
</protein>
<dbReference type="EMBL" id="CP081051">
    <property type="protein sequence ID" value="UWQ40064.1"/>
    <property type="molecule type" value="Genomic_DNA"/>
</dbReference>
<keyword evidence="2" id="KW-1185">Reference proteome</keyword>
<evidence type="ECO:0000313" key="1">
    <source>
        <dbReference type="EMBL" id="UWQ40064.1"/>
    </source>
</evidence>
<reference evidence="1" key="1">
    <citation type="submission" date="2021-08" db="EMBL/GenBank/DDBJ databases">
        <authorList>
            <person name="Nwanade C."/>
            <person name="Wang M."/>
            <person name="Masoudi A."/>
            <person name="Yu Z."/>
            <person name="Liu J."/>
        </authorList>
    </citation>
    <scope>NUCLEOTIDE SEQUENCE</scope>
    <source>
        <strain evidence="1">S166</strain>
    </source>
</reference>
<evidence type="ECO:0000313" key="2">
    <source>
        <dbReference type="Proteomes" id="UP001058514"/>
    </source>
</evidence>
<dbReference type="Proteomes" id="UP001058514">
    <property type="component" value="Chromosome"/>
</dbReference>